<keyword evidence="1" id="KW-1133">Transmembrane helix</keyword>
<dbReference type="Proteomes" id="UP001597090">
    <property type="component" value="Unassembled WGS sequence"/>
</dbReference>
<protein>
    <submittedName>
        <fullName evidence="2">Uncharacterized protein</fullName>
    </submittedName>
</protein>
<feature type="transmembrane region" description="Helical" evidence="1">
    <location>
        <begin position="12"/>
        <end position="30"/>
    </location>
</feature>
<feature type="transmembrane region" description="Helical" evidence="1">
    <location>
        <begin position="50"/>
        <end position="70"/>
    </location>
</feature>
<name>A0ABW2YJ15_9GAMM</name>
<evidence type="ECO:0000256" key="1">
    <source>
        <dbReference type="SAM" id="Phobius"/>
    </source>
</evidence>
<proteinExistence type="predicted"/>
<evidence type="ECO:0000313" key="2">
    <source>
        <dbReference type="EMBL" id="MFD0738420.1"/>
    </source>
</evidence>
<keyword evidence="3" id="KW-1185">Reference proteome</keyword>
<dbReference type="RefSeq" id="WP_386811344.1">
    <property type="nucleotide sequence ID" value="NZ_JBHTIH010000002.1"/>
</dbReference>
<evidence type="ECO:0000313" key="3">
    <source>
        <dbReference type="Proteomes" id="UP001597090"/>
    </source>
</evidence>
<feature type="transmembrane region" description="Helical" evidence="1">
    <location>
        <begin position="137"/>
        <end position="153"/>
    </location>
</feature>
<feature type="transmembrane region" description="Helical" evidence="1">
    <location>
        <begin position="82"/>
        <end position="107"/>
    </location>
</feature>
<comment type="caution">
    <text evidence="2">The sequence shown here is derived from an EMBL/GenBank/DDBJ whole genome shotgun (WGS) entry which is preliminary data.</text>
</comment>
<sequence>MNDAKLARVRVAATVVVMLLELAHLAWEYFHGGVVSHHLLAREDLPSISNWWGAVLLPALTWFLVGRIHRRAARHRAGRGSVLGYPAGIVAGFVAALVFGVALSMAFTLGHNSVSSALFFGALLLATVLPLYRAECVLGFVLGMTFTFGAVLPSLVGSVIAAIAALFGFVVHPALRWVVSRFKRGGSTDPVRVRLSGD</sequence>
<organism evidence="2 3">
    <name type="scientific">Lysobacter koreensis</name>
    <dbReference type="NCBI Taxonomy" id="266122"/>
    <lineage>
        <taxon>Bacteria</taxon>
        <taxon>Pseudomonadati</taxon>
        <taxon>Pseudomonadota</taxon>
        <taxon>Gammaproteobacteria</taxon>
        <taxon>Lysobacterales</taxon>
        <taxon>Lysobacteraceae</taxon>
        <taxon>Lysobacter</taxon>
    </lineage>
</organism>
<reference evidence="3" key="1">
    <citation type="journal article" date="2019" name="Int. J. Syst. Evol. Microbiol.">
        <title>The Global Catalogue of Microorganisms (GCM) 10K type strain sequencing project: providing services to taxonomists for standard genome sequencing and annotation.</title>
        <authorList>
            <consortium name="The Broad Institute Genomics Platform"/>
            <consortium name="The Broad Institute Genome Sequencing Center for Infectious Disease"/>
            <person name="Wu L."/>
            <person name="Ma J."/>
        </authorList>
    </citation>
    <scope>NUCLEOTIDE SEQUENCE [LARGE SCALE GENOMIC DNA]</scope>
    <source>
        <strain evidence="3">CCUG 55491</strain>
    </source>
</reference>
<keyword evidence="1" id="KW-0812">Transmembrane</keyword>
<gene>
    <name evidence="2" type="ORF">ACFQZQ_03850</name>
</gene>
<feature type="transmembrane region" description="Helical" evidence="1">
    <location>
        <begin position="113"/>
        <end position="132"/>
    </location>
</feature>
<keyword evidence="1" id="KW-0472">Membrane</keyword>
<accession>A0ABW2YJ15</accession>
<feature type="transmembrane region" description="Helical" evidence="1">
    <location>
        <begin position="159"/>
        <end position="179"/>
    </location>
</feature>
<dbReference type="EMBL" id="JBHTIH010000002">
    <property type="protein sequence ID" value="MFD0738420.1"/>
    <property type="molecule type" value="Genomic_DNA"/>
</dbReference>